<dbReference type="InterPro" id="IPR001646">
    <property type="entry name" value="5peptide_repeat"/>
</dbReference>
<name>A0A0S6VZ15_9BACT</name>
<accession>A0A0S6VZ15</accession>
<dbReference type="InterPro" id="IPR052949">
    <property type="entry name" value="PA_immunity-related"/>
</dbReference>
<protein>
    <submittedName>
        <fullName evidence="1">Pentapeptide repeat protein</fullName>
    </submittedName>
</protein>
<dbReference type="PANTHER" id="PTHR42999">
    <property type="entry name" value="ANTIBIOTIC RESISTANCE PROTEIN MCBG"/>
    <property type="match status" value="1"/>
</dbReference>
<organism evidence="1">
    <name type="scientific">Candidatus Moduliflexus flocculans</name>
    <dbReference type="NCBI Taxonomy" id="1499966"/>
    <lineage>
        <taxon>Bacteria</taxon>
        <taxon>Candidatus Moduliflexota</taxon>
        <taxon>Candidatus Moduliflexia</taxon>
        <taxon>Candidatus Moduliflexales</taxon>
        <taxon>Candidatus Moduliflexaceae</taxon>
    </lineage>
</organism>
<dbReference type="AlphaFoldDB" id="A0A0S6VZ15"/>
<proteinExistence type="predicted"/>
<sequence length="200" mass="22953">MNIIESQTTYYGQTFETLSCQEAMIERSEFEECAFIACSFHEIHWRGCAFLNCLFKECQWHLNQVTHSSFKLVRFEDSTVVGVDWTQAAWPKKSLFRALQFTRCVLNHSTFIGLNLRDLHLVECVAHDVDFEGADLTQAICRGSDFTNSRFCRTNLTKADFSGARNYSIAAQQNTLKKTKFSLPEAMSLLDHLDIILTDI</sequence>
<evidence type="ECO:0000313" key="1">
    <source>
        <dbReference type="EMBL" id="GAK51025.1"/>
    </source>
</evidence>
<dbReference type="PANTHER" id="PTHR42999:SF1">
    <property type="entry name" value="PENTAPEPTIDE REPEAT-CONTAINING PROTEIN"/>
    <property type="match status" value="1"/>
</dbReference>
<keyword evidence="2" id="KW-1185">Reference proteome</keyword>
<gene>
    <name evidence="1" type="ORF">U14_02267</name>
</gene>
<reference evidence="1" key="1">
    <citation type="journal article" date="2015" name="PeerJ">
        <title>First genomic representation of candidate bacterial phylum KSB3 points to enhanced environmental sensing as a trigger of wastewater bulking.</title>
        <authorList>
            <person name="Sekiguchi Y."/>
            <person name="Ohashi A."/>
            <person name="Parks D.H."/>
            <person name="Yamauchi T."/>
            <person name="Tyson G.W."/>
            <person name="Hugenholtz P."/>
        </authorList>
    </citation>
    <scope>NUCLEOTIDE SEQUENCE [LARGE SCALE GENOMIC DNA]</scope>
</reference>
<dbReference type="EMBL" id="DF820456">
    <property type="protein sequence ID" value="GAK51025.1"/>
    <property type="molecule type" value="Genomic_DNA"/>
</dbReference>
<dbReference type="HOGENOM" id="CLU_033401_5_3_0"/>
<dbReference type="Gene3D" id="2.160.20.80">
    <property type="entry name" value="E3 ubiquitin-protein ligase SopA"/>
    <property type="match status" value="1"/>
</dbReference>
<dbReference type="Pfam" id="PF13599">
    <property type="entry name" value="Pentapeptide_4"/>
    <property type="match status" value="1"/>
</dbReference>
<evidence type="ECO:0000313" key="2">
    <source>
        <dbReference type="Proteomes" id="UP000030700"/>
    </source>
</evidence>
<dbReference type="SUPFAM" id="SSF141571">
    <property type="entry name" value="Pentapeptide repeat-like"/>
    <property type="match status" value="1"/>
</dbReference>
<dbReference type="Proteomes" id="UP000030700">
    <property type="component" value="Unassembled WGS sequence"/>
</dbReference>
<dbReference type="Pfam" id="PF00805">
    <property type="entry name" value="Pentapeptide"/>
    <property type="match status" value="1"/>
</dbReference>
<dbReference type="STRING" id="1499966.U14_02267"/>